<reference evidence="3" key="1">
    <citation type="submission" date="2016-11" db="UniProtKB">
        <authorList>
            <consortium name="WormBaseParasite"/>
        </authorList>
    </citation>
    <scope>IDENTIFICATION</scope>
</reference>
<protein>
    <submittedName>
        <fullName evidence="3">Uncharacterized protein</fullName>
    </submittedName>
</protein>
<name>A0A1I7WP92_HETBA</name>
<dbReference type="InterPro" id="IPR046342">
    <property type="entry name" value="CBS_dom_sf"/>
</dbReference>
<dbReference type="Gene3D" id="3.10.580.10">
    <property type="entry name" value="CBS-domain"/>
    <property type="match status" value="1"/>
</dbReference>
<sequence>MVAQSSRTAPDELLDPPQSRSKKKKSSSSNWVQAAKLRATGTLRRTLFGRPSKSARARDAEDIIEEDDYTQTNYDTVKSLPASGHYGRSRVGHLHVDTEGHLTIPPAPEPPLQLQPPVIILKLPKRRPSQPSRISPVARAPVSDPVFDFQAWHSALDDSVYMFQTSLFSSFDSMTIGAAATEINAVFFDCQDAVYSLFMKAHKCYDLIPTSTKLVVFDTHLPVFFLSLTFQSGILHIILILQKYTYVICRHYEAGDKDEQMRALEEEEISHWRDQFEQDGCLRPLVSIDPNERLEYLRINSF</sequence>
<dbReference type="WBParaSite" id="Hba_06974">
    <property type="protein sequence ID" value="Hba_06974"/>
    <property type="gene ID" value="Hba_06974"/>
</dbReference>
<feature type="region of interest" description="Disordered" evidence="1">
    <location>
        <begin position="1"/>
        <end position="37"/>
    </location>
</feature>
<evidence type="ECO:0000256" key="1">
    <source>
        <dbReference type="SAM" id="MobiDB-lite"/>
    </source>
</evidence>
<dbReference type="Proteomes" id="UP000095283">
    <property type="component" value="Unplaced"/>
</dbReference>
<keyword evidence="2" id="KW-1185">Reference proteome</keyword>
<accession>A0A1I7WP92</accession>
<proteinExistence type="predicted"/>
<organism evidence="2 3">
    <name type="scientific">Heterorhabditis bacteriophora</name>
    <name type="common">Entomopathogenic nematode worm</name>
    <dbReference type="NCBI Taxonomy" id="37862"/>
    <lineage>
        <taxon>Eukaryota</taxon>
        <taxon>Metazoa</taxon>
        <taxon>Ecdysozoa</taxon>
        <taxon>Nematoda</taxon>
        <taxon>Chromadorea</taxon>
        <taxon>Rhabditida</taxon>
        <taxon>Rhabditina</taxon>
        <taxon>Rhabditomorpha</taxon>
        <taxon>Strongyloidea</taxon>
        <taxon>Heterorhabditidae</taxon>
        <taxon>Heterorhabditis</taxon>
    </lineage>
</organism>
<dbReference type="AlphaFoldDB" id="A0A1I7WP92"/>
<evidence type="ECO:0000313" key="3">
    <source>
        <dbReference type="WBParaSite" id="Hba_06974"/>
    </source>
</evidence>
<evidence type="ECO:0000313" key="2">
    <source>
        <dbReference type="Proteomes" id="UP000095283"/>
    </source>
</evidence>